<dbReference type="Proteomes" id="UP000738376">
    <property type="component" value="Unassembled WGS sequence"/>
</dbReference>
<dbReference type="RefSeq" id="WP_169361763.1">
    <property type="nucleotide sequence ID" value="NZ_JAAVJL010000001.1"/>
</dbReference>
<proteinExistence type="predicted"/>
<evidence type="ECO:0000313" key="2">
    <source>
        <dbReference type="Proteomes" id="UP000738376"/>
    </source>
</evidence>
<organism evidence="1 2">
    <name type="scientific">Pseudanabaena yagii GIHE-NHR1</name>
    <dbReference type="NCBI Taxonomy" id="2722753"/>
    <lineage>
        <taxon>Bacteria</taxon>
        <taxon>Bacillati</taxon>
        <taxon>Cyanobacteriota</taxon>
        <taxon>Cyanophyceae</taxon>
        <taxon>Pseudanabaenales</taxon>
        <taxon>Pseudanabaenaceae</taxon>
        <taxon>Pseudanabaena</taxon>
        <taxon>Pseudanabaena yagii</taxon>
    </lineage>
</organism>
<accession>A0ABX1LKK8</accession>
<sequence>MSIINYSHSGNMHLIDAPSVIFPIINELYRPKNILDVGCGTGTWLKIVSEYGIEDYVGIDGIEVSDEEFLASKEKFKKYDLTNYWNLGKKFDLLLCLEVAEHLPSDLDSIFVQSLTNHSDIIIFSAACPNQPGQGHINCQWIDYWQDLFNKYRYACFDEIRPLIWNKDFPEWWYKQNIFVAKRDEINAGTETKLMSIVHPDLYIETFKSLHKFIEGNASLKTYLEIFLKKIKKKFY</sequence>
<protein>
    <submittedName>
        <fullName evidence="1">Class I SAM-dependent methyltransferase</fullName>
    </submittedName>
</protein>
<dbReference type="SUPFAM" id="SSF53335">
    <property type="entry name" value="S-adenosyl-L-methionine-dependent methyltransferases"/>
    <property type="match status" value="1"/>
</dbReference>
<dbReference type="Pfam" id="PF13489">
    <property type="entry name" value="Methyltransf_23"/>
    <property type="match status" value="1"/>
</dbReference>
<dbReference type="GO" id="GO:0008168">
    <property type="term" value="F:methyltransferase activity"/>
    <property type="evidence" value="ECO:0007669"/>
    <property type="project" value="UniProtKB-KW"/>
</dbReference>
<keyword evidence="1" id="KW-0808">Transferase</keyword>
<gene>
    <name evidence="1" type="ORF">HC246_01000</name>
</gene>
<evidence type="ECO:0000313" key="1">
    <source>
        <dbReference type="EMBL" id="NMF56642.1"/>
    </source>
</evidence>
<dbReference type="Gene3D" id="3.40.50.150">
    <property type="entry name" value="Vaccinia Virus protein VP39"/>
    <property type="match status" value="1"/>
</dbReference>
<reference evidence="1 2" key="1">
    <citation type="submission" date="2020-03" db="EMBL/GenBank/DDBJ databases">
        <title>Draft Genome Sequence of 2-Methylisoborneol Producing Pseudanabaena yagii Strain GIHE-NHR1 Isolated from North Han River in South Korea.</title>
        <authorList>
            <person name="Jeong J."/>
        </authorList>
    </citation>
    <scope>NUCLEOTIDE SEQUENCE [LARGE SCALE GENOMIC DNA]</scope>
    <source>
        <strain evidence="1 2">GIHE-NHR1</strain>
    </source>
</reference>
<dbReference type="CDD" id="cd02440">
    <property type="entry name" value="AdoMet_MTases"/>
    <property type="match status" value="1"/>
</dbReference>
<keyword evidence="2" id="KW-1185">Reference proteome</keyword>
<dbReference type="EMBL" id="JAAVJL010000001">
    <property type="protein sequence ID" value="NMF56642.1"/>
    <property type="molecule type" value="Genomic_DNA"/>
</dbReference>
<dbReference type="GO" id="GO:0032259">
    <property type="term" value="P:methylation"/>
    <property type="evidence" value="ECO:0007669"/>
    <property type="project" value="UniProtKB-KW"/>
</dbReference>
<dbReference type="InterPro" id="IPR029063">
    <property type="entry name" value="SAM-dependent_MTases_sf"/>
</dbReference>
<comment type="caution">
    <text evidence="1">The sequence shown here is derived from an EMBL/GenBank/DDBJ whole genome shotgun (WGS) entry which is preliminary data.</text>
</comment>
<name>A0ABX1LKK8_9CYAN</name>
<keyword evidence="1" id="KW-0489">Methyltransferase</keyword>